<proteinExistence type="predicted"/>
<feature type="compositionally biased region" description="Basic and acidic residues" evidence="1">
    <location>
        <begin position="11"/>
        <end position="20"/>
    </location>
</feature>
<keyword evidence="3" id="KW-1185">Reference proteome</keyword>
<protein>
    <submittedName>
        <fullName evidence="2">Uncharacterized protein</fullName>
    </submittedName>
</protein>
<dbReference type="Gramene" id="ONK58494">
    <property type="protein sequence ID" value="ONK58494"/>
    <property type="gene ID" value="A4U43_C09F13620"/>
</dbReference>
<dbReference type="AlphaFoldDB" id="A0A5P1E793"/>
<organism evidence="2 3">
    <name type="scientific">Asparagus officinalis</name>
    <name type="common">Garden asparagus</name>
    <dbReference type="NCBI Taxonomy" id="4686"/>
    <lineage>
        <taxon>Eukaryota</taxon>
        <taxon>Viridiplantae</taxon>
        <taxon>Streptophyta</taxon>
        <taxon>Embryophyta</taxon>
        <taxon>Tracheophyta</taxon>
        <taxon>Spermatophyta</taxon>
        <taxon>Magnoliopsida</taxon>
        <taxon>Liliopsida</taxon>
        <taxon>Asparagales</taxon>
        <taxon>Asparagaceae</taxon>
        <taxon>Asparagoideae</taxon>
        <taxon>Asparagus</taxon>
    </lineage>
</organism>
<dbReference type="Proteomes" id="UP000243459">
    <property type="component" value="Chromosome 9"/>
</dbReference>
<sequence length="110" mass="12035">MSGALVRRRKEIATEKESERRARTDLMVVQRRRCGKVLYGAAQAVPQHAFSAHPAPGHSDPAREAVPCERQASARCRSNLCRGPTGRAATRRERAFAQGAVHASEEEGEA</sequence>
<feature type="region of interest" description="Disordered" evidence="1">
    <location>
        <begin position="1"/>
        <end position="20"/>
    </location>
</feature>
<dbReference type="EMBL" id="CM007389">
    <property type="protein sequence ID" value="ONK58494.1"/>
    <property type="molecule type" value="Genomic_DNA"/>
</dbReference>
<evidence type="ECO:0000256" key="1">
    <source>
        <dbReference type="SAM" id="MobiDB-lite"/>
    </source>
</evidence>
<name>A0A5P1E793_ASPOF</name>
<gene>
    <name evidence="2" type="ORF">A4U43_C09F13620</name>
</gene>
<accession>A0A5P1E793</accession>
<reference evidence="3" key="1">
    <citation type="journal article" date="2017" name="Nat. Commun.">
        <title>The asparagus genome sheds light on the origin and evolution of a young Y chromosome.</title>
        <authorList>
            <person name="Harkess A."/>
            <person name="Zhou J."/>
            <person name="Xu C."/>
            <person name="Bowers J.E."/>
            <person name="Van der Hulst R."/>
            <person name="Ayyampalayam S."/>
            <person name="Mercati F."/>
            <person name="Riccardi P."/>
            <person name="McKain M.R."/>
            <person name="Kakrana A."/>
            <person name="Tang H."/>
            <person name="Ray J."/>
            <person name="Groenendijk J."/>
            <person name="Arikit S."/>
            <person name="Mathioni S.M."/>
            <person name="Nakano M."/>
            <person name="Shan H."/>
            <person name="Telgmann-Rauber A."/>
            <person name="Kanno A."/>
            <person name="Yue Z."/>
            <person name="Chen H."/>
            <person name="Li W."/>
            <person name="Chen Y."/>
            <person name="Xu X."/>
            <person name="Zhang Y."/>
            <person name="Luo S."/>
            <person name="Chen H."/>
            <person name="Gao J."/>
            <person name="Mao Z."/>
            <person name="Pires J.C."/>
            <person name="Luo M."/>
            <person name="Kudrna D."/>
            <person name="Wing R.A."/>
            <person name="Meyers B.C."/>
            <person name="Yi K."/>
            <person name="Kong H."/>
            <person name="Lavrijsen P."/>
            <person name="Sunseri F."/>
            <person name="Falavigna A."/>
            <person name="Ye Y."/>
            <person name="Leebens-Mack J.H."/>
            <person name="Chen G."/>
        </authorList>
    </citation>
    <scope>NUCLEOTIDE SEQUENCE [LARGE SCALE GENOMIC DNA]</scope>
    <source>
        <strain evidence="3">cv. DH0086</strain>
    </source>
</reference>
<evidence type="ECO:0000313" key="2">
    <source>
        <dbReference type="EMBL" id="ONK58494.1"/>
    </source>
</evidence>
<evidence type="ECO:0000313" key="3">
    <source>
        <dbReference type="Proteomes" id="UP000243459"/>
    </source>
</evidence>
<feature type="compositionally biased region" description="Basic residues" evidence="1">
    <location>
        <begin position="1"/>
        <end position="10"/>
    </location>
</feature>